<proteinExistence type="predicted"/>
<dbReference type="Proteomes" id="UP001595912">
    <property type="component" value="Unassembled WGS sequence"/>
</dbReference>
<gene>
    <name evidence="2" type="ORF">ACFPIJ_59155</name>
</gene>
<feature type="domain" description="CD-NTase-associated protein 12/Pycsar effector protein TIR" evidence="1">
    <location>
        <begin position="10"/>
        <end position="140"/>
    </location>
</feature>
<evidence type="ECO:0000259" key="1">
    <source>
        <dbReference type="Pfam" id="PF10137"/>
    </source>
</evidence>
<sequence>MPGTADPREVFVVHGRDEPARVALWRFLQALDLHPLDWEEIVRRTGRSVPYLGQVLAEAFAANQAAVVLCTPDDGALLHPDLRGDREPRHETELTGQVRPNVLIEMGMALALQPDRTVIIEIGDLRPASDLAGLNVVRFDGTPKSLLKIAQRLEVAGCAVNRSGTDWLDTTPFEKLDAYRRTFRPV</sequence>
<dbReference type="RefSeq" id="WP_380128355.1">
    <property type="nucleotide sequence ID" value="NZ_JBHSIU010000130.1"/>
</dbReference>
<accession>A0ABV9WJ84</accession>
<name>A0ABV9WJ84_9ACTN</name>
<evidence type="ECO:0000313" key="2">
    <source>
        <dbReference type="EMBL" id="MFC5007716.1"/>
    </source>
</evidence>
<dbReference type="EMBL" id="JBHSIU010000130">
    <property type="protein sequence ID" value="MFC5007716.1"/>
    <property type="molecule type" value="Genomic_DNA"/>
</dbReference>
<dbReference type="InterPro" id="IPR019302">
    <property type="entry name" value="CAP12/PCTIR_TIR_dom"/>
</dbReference>
<organism evidence="2 3">
    <name type="scientific">Dactylosporangium cerinum</name>
    <dbReference type="NCBI Taxonomy" id="1434730"/>
    <lineage>
        <taxon>Bacteria</taxon>
        <taxon>Bacillati</taxon>
        <taxon>Actinomycetota</taxon>
        <taxon>Actinomycetes</taxon>
        <taxon>Micromonosporales</taxon>
        <taxon>Micromonosporaceae</taxon>
        <taxon>Dactylosporangium</taxon>
    </lineage>
</organism>
<dbReference type="Pfam" id="PF10137">
    <property type="entry name" value="CAP12-PCTIR_TIR"/>
    <property type="match status" value="1"/>
</dbReference>
<evidence type="ECO:0000313" key="3">
    <source>
        <dbReference type="Proteomes" id="UP001595912"/>
    </source>
</evidence>
<comment type="caution">
    <text evidence="2">The sequence shown here is derived from an EMBL/GenBank/DDBJ whole genome shotgun (WGS) entry which is preliminary data.</text>
</comment>
<reference evidence="3" key="1">
    <citation type="journal article" date="2019" name="Int. J. Syst. Evol. Microbiol.">
        <title>The Global Catalogue of Microorganisms (GCM) 10K type strain sequencing project: providing services to taxonomists for standard genome sequencing and annotation.</title>
        <authorList>
            <consortium name="The Broad Institute Genomics Platform"/>
            <consortium name="The Broad Institute Genome Sequencing Center for Infectious Disease"/>
            <person name="Wu L."/>
            <person name="Ma J."/>
        </authorList>
    </citation>
    <scope>NUCLEOTIDE SEQUENCE [LARGE SCALE GENOMIC DNA]</scope>
    <source>
        <strain evidence="3">CGMCC 4.7152</strain>
    </source>
</reference>
<protein>
    <submittedName>
        <fullName evidence="2">TIR domain-containing protein</fullName>
    </submittedName>
</protein>
<keyword evidence="3" id="KW-1185">Reference proteome</keyword>